<organism evidence="3 4">
    <name type="scientific">Cylindrobasidium torrendii FP15055 ss-10</name>
    <dbReference type="NCBI Taxonomy" id="1314674"/>
    <lineage>
        <taxon>Eukaryota</taxon>
        <taxon>Fungi</taxon>
        <taxon>Dikarya</taxon>
        <taxon>Basidiomycota</taxon>
        <taxon>Agaricomycotina</taxon>
        <taxon>Agaricomycetes</taxon>
        <taxon>Agaricomycetidae</taxon>
        <taxon>Agaricales</taxon>
        <taxon>Marasmiineae</taxon>
        <taxon>Physalacriaceae</taxon>
        <taxon>Cylindrobasidium</taxon>
    </lineage>
</organism>
<evidence type="ECO:0000313" key="4">
    <source>
        <dbReference type="Proteomes" id="UP000054007"/>
    </source>
</evidence>
<evidence type="ECO:0000313" key="3">
    <source>
        <dbReference type="EMBL" id="KIY64272.1"/>
    </source>
</evidence>
<dbReference type="AlphaFoldDB" id="A0A0D7B1D0"/>
<sequence>MCSIIRRSAFSLLSLILSAQLEDEKVEESHRARIRNGTRGTRASRSFESGAAFGAMPFRMDVHHSRMGGSRPLTYKRKTAATCPNWDEGVGTTSGGSLDLTVELSQELGEVIAFAKIPGPLHEFSGYLHKTAQSTIGARQAPERGRKRRGSEEGTQLKEGPDCGAHLGTIRTNFKAHAGKICVEAPNGRLNSPVLGTKRKWDSTVISSQNRPTDTRNWDKKRRVFRIWEEDACVRYGGPTRRGRLRQARTMWDRLWTSSSSHGHQVPTQKWGTTQRNDEEMTSKPAGVPRACVQVGDVKKRKTGWTEIGRERKRSGIQSLPTVDATTVLWAVGGTSRERRHKLPKESVIEPGPAHAEFRATKESSVGWCATRLIIASTLATLLDDILEHLSAENGKRERFEDGLTRGEGGCPQNGMDVKKVDGGEARSGGRQRGIPISVASGDWMPKRDNGDVVRASEKRVY</sequence>
<accession>A0A0D7B1D0</accession>
<name>A0A0D7B1D0_9AGAR</name>
<reference evidence="3 4" key="1">
    <citation type="journal article" date="2015" name="Fungal Genet. Biol.">
        <title>Evolution of novel wood decay mechanisms in Agaricales revealed by the genome sequences of Fistulina hepatica and Cylindrobasidium torrendii.</title>
        <authorList>
            <person name="Floudas D."/>
            <person name="Held B.W."/>
            <person name="Riley R."/>
            <person name="Nagy L.G."/>
            <person name="Koehler G."/>
            <person name="Ransdell A.S."/>
            <person name="Younus H."/>
            <person name="Chow J."/>
            <person name="Chiniquy J."/>
            <person name="Lipzen A."/>
            <person name="Tritt A."/>
            <person name="Sun H."/>
            <person name="Haridas S."/>
            <person name="LaButti K."/>
            <person name="Ohm R.A."/>
            <person name="Kues U."/>
            <person name="Blanchette R.A."/>
            <person name="Grigoriev I.V."/>
            <person name="Minto R.E."/>
            <person name="Hibbett D.S."/>
        </authorList>
    </citation>
    <scope>NUCLEOTIDE SEQUENCE [LARGE SCALE GENOMIC DNA]</scope>
    <source>
        <strain evidence="3 4">FP15055 ss-10</strain>
    </source>
</reference>
<feature type="region of interest" description="Disordered" evidence="1">
    <location>
        <begin position="398"/>
        <end position="462"/>
    </location>
</feature>
<dbReference type="EMBL" id="KN880645">
    <property type="protein sequence ID" value="KIY64272.1"/>
    <property type="molecule type" value="Genomic_DNA"/>
</dbReference>
<keyword evidence="4" id="KW-1185">Reference proteome</keyword>
<evidence type="ECO:0000256" key="1">
    <source>
        <dbReference type="SAM" id="MobiDB-lite"/>
    </source>
</evidence>
<feature type="signal peptide" evidence="2">
    <location>
        <begin position="1"/>
        <end position="21"/>
    </location>
</feature>
<gene>
    <name evidence="3" type="ORF">CYLTODRAFT_446107</name>
</gene>
<feature type="region of interest" description="Disordered" evidence="1">
    <location>
        <begin position="133"/>
        <end position="164"/>
    </location>
</feature>
<protein>
    <submittedName>
        <fullName evidence="3">Uncharacterized protein</fullName>
    </submittedName>
</protein>
<evidence type="ECO:0000256" key="2">
    <source>
        <dbReference type="SAM" id="SignalP"/>
    </source>
</evidence>
<feature type="compositionally biased region" description="Polar residues" evidence="1">
    <location>
        <begin position="258"/>
        <end position="275"/>
    </location>
</feature>
<feature type="compositionally biased region" description="Basic and acidic residues" evidence="1">
    <location>
        <begin position="150"/>
        <end position="161"/>
    </location>
</feature>
<feature type="compositionally biased region" description="Basic and acidic residues" evidence="1">
    <location>
        <begin position="445"/>
        <end position="462"/>
    </location>
</feature>
<proteinExistence type="predicted"/>
<feature type="region of interest" description="Disordered" evidence="1">
    <location>
        <begin position="258"/>
        <end position="287"/>
    </location>
</feature>
<feature type="chain" id="PRO_5002316546" evidence="2">
    <location>
        <begin position="22"/>
        <end position="462"/>
    </location>
</feature>
<dbReference type="Proteomes" id="UP000054007">
    <property type="component" value="Unassembled WGS sequence"/>
</dbReference>
<keyword evidence="2" id="KW-0732">Signal</keyword>